<reference evidence="9 10" key="1">
    <citation type="submission" date="2023-09" db="EMBL/GenBank/DDBJ databases">
        <authorList>
            <person name="Rey-Velasco X."/>
        </authorList>
    </citation>
    <scope>NUCLEOTIDE SEQUENCE [LARGE SCALE GENOMIC DNA]</scope>
    <source>
        <strain evidence="9 10">F394</strain>
    </source>
</reference>
<dbReference type="CDD" id="cd00712">
    <property type="entry name" value="AsnB"/>
    <property type="match status" value="1"/>
</dbReference>
<dbReference type="GO" id="GO:0004066">
    <property type="term" value="F:asparagine synthase (glutamine-hydrolyzing) activity"/>
    <property type="evidence" value="ECO:0007669"/>
    <property type="project" value="UniProtKB-EC"/>
</dbReference>
<dbReference type="InterPro" id="IPR051786">
    <property type="entry name" value="ASN_synthetase/amidase"/>
</dbReference>
<keyword evidence="10" id="KW-1185">Reference proteome</keyword>
<evidence type="ECO:0000256" key="5">
    <source>
        <dbReference type="ARBA" id="ARBA00022840"/>
    </source>
</evidence>
<proteinExistence type="inferred from homology"/>
<dbReference type="EMBL" id="JAVRHT010000009">
    <property type="protein sequence ID" value="MDT0631210.1"/>
    <property type="molecule type" value="Genomic_DNA"/>
</dbReference>
<keyword evidence="6" id="KW-0315">Glutamine amidotransferase</keyword>
<evidence type="ECO:0000313" key="10">
    <source>
        <dbReference type="Proteomes" id="UP001267426"/>
    </source>
</evidence>
<dbReference type="PANTHER" id="PTHR43284">
    <property type="entry name" value="ASPARAGINE SYNTHETASE (GLUTAMINE-HYDROLYZING)"/>
    <property type="match status" value="1"/>
</dbReference>
<dbReference type="Proteomes" id="UP001267426">
    <property type="component" value="Unassembled WGS sequence"/>
</dbReference>
<evidence type="ECO:0000256" key="1">
    <source>
        <dbReference type="ARBA" id="ARBA00005187"/>
    </source>
</evidence>
<dbReference type="InterPro" id="IPR017932">
    <property type="entry name" value="GATase_2_dom"/>
</dbReference>
<name>A0ABU3BPK7_9BACT</name>
<dbReference type="InterPro" id="IPR029055">
    <property type="entry name" value="Ntn_hydrolases_N"/>
</dbReference>
<dbReference type="Gene3D" id="3.40.50.620">
    <property type="entry name" value="HUPs"/>
    <property type="match status" value="1"/>
</dbReference>
<dbReference type="SUPFAM" id="SSF52402">
    <property type="entry name" value="Adenine nucleotide alpha hydrolases-like"/>
    <property type="match status" value="1"/>
</dbReference>
<evidence type="ECO:0000256" key="2">
    <source>
        <dbReference type="ARBA" id="ARBA00005752"/>
    </source>
</evidence>
<evidence type="ECO:0000256" key="4">
    <source>
        <dbReference type="ARBA" id="ARBA00022741"/>
    </source>
</evidence>
<comment type="similarity">
    <text evidence="2">Belongs to the asparagine synthetase family.</text>
</comment>
<dbReference type="RefSeq" id="WP_311662553.1">
    <property type="nucleotide sequence ID" value="NZ_JAVRHT010000009.1"/>
</dbReference>
<dbReference type="Pfam" id="PF13537">
    <property type="entry name" value="GATase_7"/>
    <property type="match status" value="1"/>
</dbReference>
<comment type="catalytic activity">
    <reaction evidence="7">
        <text>L-aspartate + L-glutamine + ATP + H2O = L-asparagine + L-glutamate + AMP + diphosphate + H(+)</text>
        <dbReference type="Rhea" id="RHEA:12228"/>
        <dbReference type="ChEBI" id="CHEBI:15377"/>
        <dbReference type="ChEBI" id="CHEBI:15378"/>
        <dbReference type="ChEBI" id="CHEBI:29985"/>
        <dbReference type="ChEBI" id="CHEBI:29991"/>
        <dbReference type="ChEBI" id="CHEBI:30616"/>
        <dbReference type="ChEBI" id="CHEBI:33019"/>
        <dbReference type="ChEBI" id="CHEBI:58048"/>
        <dbReference type="ChEBI" id="CHEBI:58359"/>
        <dbReference type="ChEBI" id="CHEBI:456215"/>
        <dbReference type="EC" id="6.3.5.4"/>
    </reaction>
</comment>
<keyword evidence="5" id="KW-0067">ATP-binding</keyword>
<dbReference type="NCBIfam" id="TIGR01536">
    <property type="entry name" value="asn_synth_AEB"/>
    <property type="match status" value="1"/>
</dbReference>
<dbReference type="InterPro" id="IPR001962">
    <property type="entry name" value="Asn_synthase"/>
</dbReference>
<evidence type="ECO:0000256" key="3">
    <source>
        <dbReference type="ARBA" id="ARBA00012737"/>
    </source>
</evidence>
<dbReference type="Gene3D" id="3.60.20.10">
    <property type="entry name" value="Glutamine Phosphoribosylpyrophosphate, subunit 1, domain 1"/>
    <property type="match status" value="1"/>
</dbReference>
<evidence type="ECO:0000313" key="9">
    <source>
        <dbReference type="EMBL" id="MDT0631210.1"/>
    </source>
</evidence>
<gene>
    <name evidence="9" type="primary">asnB</name>
    <name evidence="9" type="ORF">RM540_05550</name>
</gene>
<evidence type="ECO:0000259" key="8">
    <source>
        <dbReference type="PROSITE" id="PS51278"/>
    </source>
</evidence>
<comment type="caution">
    <text evidence="9">The sequence shown here is derived from an EMBL/GenBank/DDBJ whole genome shotgun (WGS) entry which is preliminary data.</text>
</comment>
<protein>
    <recommendedName>
        <fullName evidence="3">asparagine synthase (glutamine-hydrolyzing)</fullName>
        <ecNumber evidence="3">6.3.5.4</ecNumber>
    </recommendedName>
</protein>
<organism evidence="9 10">
    <name type="scientific">Rubrivirga litoralis</name>
    <dbReference type="NCBI Taxonomy" id="3075598"/>
    <lineage>
        <taxon>Bacteria</taxon>
        <taxon>Pseudomonadati</taxon>
        <taxon>Rhodothermota</taxon>
        <taxon>Rhodothermia</taxon>
        <taxon>Rhodothermales</taxon>
        <taxon>Rubricoccaceae</taxon>
        <taxon>Rubrivirga</taxon>
    </lineage>
</organism>
<evidence type="ECO:0000256" key="6">
    <source>
        <dbReference type="ARBA" id="ARBA00022962"/>
    </source>
</evidence>
<evidence type="ECO:0000256" key="7">
    <source>
        <dbReference type="ARBA" id="ARBA00048741"/>
    </source>
</evidence>
<sequence length="614" mass="65119">MCGIAAQFAYRSGAPDPAALTAACSRMASRGPDADGFWASDDGRVGLGHRRLSIIDLSPGGAQPMQVGGEGGAVTVVYNGEIYNYEALKRGLEARGHRFRSASDTEVLLRLYQEEGEGFVERLRGMFALALWDAERGGLLLARDPYGIKPLYVADDGRTLKAASQVKALLSMGGVDTEPDPAGHAGFFLWGHVPEPHTLYRGVRAFPPGHTQWVDGDGARPPRPFASITDTLEHAERSRPPAGDPATIVREALLDSVRAHLVADVPVGVFLSAGRDSTALAGLAAEAGGRLRTVTLGFEEYAGTPDDEVPLAESVAQFYGAEHQTIRVGADAFRAAFPGFMDAMDQPTLDGLNSYLVSQAAAQSGLKVALSGLGGDELFGGYPSFAEIPRLVGALGPVPGSAALGRGLRAVSAPLLARLGGERVPPKLAGVVEYGGDYAGAYLLRRGLFMPWELPEILGPDLARAGWEALQPLAQLGETVGRIETPRLRVTALESAHYMRSQLLRDTDWASMAHSLEVRVPLVDWALLRRLAPLLAAHPSVGKQTMAAAARPALPPAITDRPKTGFTTPVRQWLVESGEVSAADRGLRGWAKYVYRRQTEAAPPASVPVGGVAA</sequence>
<accession>A0ABU3BPK7</accession>
<dbReference type="InterPro" id="IPR014729">
    <property type="entry name" value="Rossmann-like_a/b/a_fold"/>
</dbReference>
<dbReference type="EC" id="6.3.5.4" evidence="3"/>
<dbReference type="PIRSF" id="PIRSF001589">
    <property type="entry name" value="Asn_synthetase_glu-h"/>
    <property type="match status" value="1"/>
</dbReference>
<dbReference type="InterPro" id="IPR033738">
    <property type="entry name" value="AsnB_N"/>
</dbReference>
<comment type="pathway">
    <text evidence="1">Amino-acid biosynthesis; L-asparagine biosynthesis; L-asparagine from L-aspartate (L-Gln route): step 1/1.</text>
</comment>
<keyword evidence="4" id="KW-0547">Nucleotide-binding</keyword>
<dbReference type="PROSITE" id="PS51278">
    <property type="entry name" value="GATASE_TYPE_2"/>
    <property type="match status" value="1"/>
</dbReference>
<dbReference type="CDD" id="cd01991">
    <property type="entry name" value="Asn_synthase_B_C"/>
    <property type="match status" value="1"/>
</dbReference>
<keyword evidence="9" id="KW-0436">Ligase</keyword>
<dbReference type="SUPFAM" id="SSF56235">
    <property type="entry name" value="N-terminal nucleophile aminohydrolases (Ntn hydrolases)"/>
    <property type="match status" value="1"/>
</dbReference>
<feature type="domain" description="Glutamine amidotransferase type-2" evidence="8">
    <location>
        <begin position="2"/>
        <end position="217"/>
    </location>
</feature>
<dbReference type="Pfam" id="PF00733">
    <property type="entry name" value="Asn_synthase"/>
    <property type="match status" value="1"/>
</dbReference>
<dbReference type="InterPro" id="IPR006426">
    <property type="entry name" value="Asn_synth_AEB"/>
</dbReference>
<dbReference type="PANTHER" id="PTHR43284:SF1">
    <property type="entry name" value="ASPARAGINE SYNTHETASE"/>
    <property type="match status" value="1"/>
</dbReference>